<dbReference type="EMBL" id="BMNC01000004">
    <property type="protein sequence ID" value="GGM94445.1"/>
    <property type="molecule type" value="Genomic_DNA"/>
</dbReference>
<dbReference type="Pfam" id="PF07729">
    <property type="entry name" value="FCD"/>
    <property type="match status" value="1"/>
</dbReference>
<dbReference type="InterPro" id="IPR036390">
    <property type="entry name" value="WH_DNA-bd_sf"/>
</dbReference>
<reference evidence="6" key="1">
    <citation type="journal article" date="2019" name="Int. J. Syst. Evol. Microbiol.">
        <title>The Global Catalogue of Microorganisms (GCM) 10K type strain sequencing project: providing services to taxonomists for standard genome sequencing and annotation.</title>
        <authorList>
            <consortium name="The Broad Institute Genomics Platform"/>
            <consortium name="The Broad Institute Genome Sequencing Center for Infectious Disease"/>
            <person name="Wu L."/>
            <person name="Ma J."/>
        </authorList>
    </citation>
    <scope>NUCLEOTIDE SEQUENCE [LARGE SCALE GENOMIC DNA]</scope>
    <source>
        <strain evidence="6">CGMCC 4.7319</strain>
    </source>
</reference>
<dbReference type="SMART" id="SM00345">
    <property type="entry name" value="HTH_GNTR"/>
    <property type="match status" value="1"/>
</dbReference>
<dbReference type="Pfam" id="PF00392">
    <property type="entry name" value="GntR"/>
    <property type="match status" value="1"/>
</dbReference>
<evidence type="ECO:0000259" key="4">
    <source>
        <dbReference type="PROSITE" id="PS50949"/>
    </source>
</evidence>
<name>A0ABQ2I1F3_9PSEU</name>
<gene>
    <name evidence="5" type="ORF">GCM10011609_34900</name>
</gene>
<keyword evidence="1" id="KW-0805">Transcription regulation</keyword>
<dbReference type="InterPro" id="IPR000524">
    <property type="entry name" value="Tscrpt_reg_HTH_GntR"/>
</dbReference>
<dbReference type="PANTHER" id="PTHR43537:SF5">
    <property type="entry name" value="UXU OPERON TRANSCRIPTIONAL REGULATOR"/>
    <property type="match status" value="1"/>
</dbReference>
<dbReference type="InterPro" id="IPR011711">
    <property type="entry name" value="GntR_C"/>
</dbReference>
<dbReference type="InterPro" id="IPR008920">
    <property type="entry name" value="TF_FadR/GntR_C"/>
</dbReference>
<keyword evidence="3" id="KW-0804">Transcription</keyword>
<dbReference type="Gene3D" id="1.10.10.10">
    <property type="entry name" value="Winged helix-like DNA-binding domain superfamily/Winged helix DNA-binding domain"/>
    <property type="match status" value="1"/>
</dbReference>
<evidence type="ECO:0000256" key="3">
    <source>
        <dbReference type="ARBA" id="ARBA00023163"/>
    </source>
</evidence>
<evidence type="ECO:0000313" key="5">
    <source>
        <dbReference type="EMBL" id="GGM94445.1"/>
    </source>
</evidence>
<keyword evidence="6" id="KW-1185">Reference proteome</keyword>
<evidence type="ECO:0000256" key="1">
    <source>
        <dbReference type="ARBA" id="ARBA00023015"/>
    </source>
</evidence>
<accession>A0ABQ2I1F3</accession>
<dbReference type="InterPro" id="IPR036388">
    <property type="entry name" value="WH-like_DNA-bd_sf"/>
</dbReference>
<sequence length="237" mass="26377">MTDVSDSRVSLNETAYRQLRGDIIACRLAPGQRLTEKQLAADMGFSVAPLRDALIRLDHEGLIRTLPRKGYQVTPLTPKSIDDLFGVWGLVGPELIRLGLRQASQAQLDAAREAFDGLDALSQEQGGSPSVLLDIDVVNRTFEVLAEATGNTYLINFFQQLMGDMSRIRALLLTSDRTSAATGLADHWVRHILDEQDVDKAAEHARRYIEDVHQHVLRVIIRWPSVMSSEVSVLPPR</sequence>
<keyword evidence="2" id="KW-0238">DNA-binding</keyword>
<evidence type="ECO:0000256" key="2">
    <source>
        <dbReference type="ARBA" id="ARBA00023125"/>
    </source>
</evidence>
<organism evidence="5 6">
    <name type="scientific">Lentzea pudingi</name>
    <dbReference type="NCBI Taxonomy" id="1789439"/>
    <lineage>
        <taxon>Bacteria</taxon>
        <taxon>Bacillati</taxon>
        <taxon>Actinomycetota</taxon>
        <taxon>Actinomycetes</taxon>
        <taxon>Pseudonocardiales</taxon>
        <taxon>Pseudonocardiaceae</taxon>
        <taxon>Lentzea</taxon>
    </lineage>
</organism>
<proteinExistence type="predicted"/>
<dbReference type="CDD" id="cd07377">
    <property type="entry name" value="WHTH_GntR"/>
    <property type="match status" value="1"/>
</dbReference>
<evidence type="ECO:0000313" key="6">
    <source>
        <dbReference type="Proteomes" id="UP000597656"/>
    </source>
</evidence>
<dbReference type="PANTHER" id="PTHR43537">
    <property type="entry name" value="TRANSCRIPTIONAL REGULATOR, GNTR FAMILY"/>
    <property type="match status" value="1"/>
</dbReference>
<dbReference type="SUPFAM" id="SSF46785">
    <property type="entry name" value="Winged helix' DNA-binding domain"/>
    <property type="match status" value="1"/>
</dbReference>
<dbReference type="Proteomes" id="UP000597656">
    <property type="component" value="Unassembled WGS sequence"/>
</dbReference>
<protein>
    <submittedName>
        <fullName evidence="5">Transcriptional regulator</fullName>
    </submittedName>
</protein>
<dbReference type="Gene3D" id="1.20.120.530">
    <property type="entry name" value="GntR ligand-binding domain-like"/>
    <property type="match status" value="1"/>
</dbReference>
<dbReference type="SUPFAM" id="SSF48008">
    <property type="entry name" value="GntR ligand-binding domain-like"/>
    <property type="match status" value="1"/>
</dbReference>
<dbReference type="PROSITE" id="PS50949">
    <property type="entry name" value="HTH_GNTR"/>
    <property type="match status" value="1"/>
</dbReference>
<comment type="caution">
    <text evidence="5">The sequence shown here is derived from an EMBL/GenBank/DDBJ whole genome shotgun (WGS) entry which is preliminary data.</text>
</comment>
<feature type="domain" description="HTH gntR-type" evidence="4">
    <location>
        <begin position="9"/>
        <end position="76"/>
    </location>
</feature>